<evidence type="ECO:0000256" key="2">
    <source>
        <dbReference type="ARBA" id="ARBA00006217"/>
    </source>
</evidence>
<comment type="similarity">
    <text evidence="2 9">Belongs to the beta-class carbonic anhydrase family.</text>
</comment>
<evidence type="ECO:0000256" key="4">
    <source>
        <dbReference type="ARBA" id="ARBA00022723"/>
    </source>
</evidence>
<keyword evidence="6 9" id="KW-0456">Lyase</keyword>
<keyword evidence="11" id="KW-1185">Reference proteome</keyword>
<comment type="caution">
    <text evidence="10">The sequence shown here is derived from an EMBL/GenBank/DDBJ whole genome shotgun (WGS) entry which is preliminary data.</text>
</comment>
<organism evidence="10 11">
    <name type="scientific">Streptomyces violascens</name>
    <dbReference type="NCBI Taxonomy" id="67381"/>
    <lineage>
        <taxon>Bacteria</taxon>
        <taxon>Bacillati</taxon>
        <taxon>Actinomycetota</taxon>
        <taxon>Actinomycetes</taxon>
        <taxon>Kitasatosporales</taxon>
        <taxon>Streptomycetaceae</taxon>
        <taxon>Streptomyces</taxon>
    </lineage>
</organism>
<evidence type="ECO:0000256" key="8">
    <source>
        <dbReference type="ARBA" id="ARBA00048348"/>
    </source>
</evidence>
<protein>
    <recommendedName>
        <fullName evidence="3 9">Carbonic anhydrase</fullName>
        <ecNumber evidence="3 9">4.2.1.1</ecNumber>
    </recommendedName>
    <alternativeName>
        <fullName evidence="9">Carbonate dehydratase</fullName>
    </alternativeName>
</protein>
<dbReference type="RefSeq" id="WP_189971876.1">
    <property type="nucleotide sequence ID" value="NZ_BMUA01000057.1"/>
</dbReference>
<dbReference type="EC" id="4.2.1.1" evidence="3 9"/>
<comment type="catalytic activity">
    <reaction evidence="8 9">
        <text>hydrogencarbonate + H(+) = CO2 + H2O</text>
        <dbReference type="Rhea" id="RHEA:10748"/>
        <dbReference type="ChEBI" id="CHEBI:15377"/>
        <dbReference type="ChEBI" id="CHEBI:15378"/>
        <dbReference type="ChEBI" id="CHEBI:16526"/>
        <dbReference type="ChEBI" id="CHEBI:17544"/>
        <dbReference type="EC" id="4.2.1.1"/>
    </reaction>
</comment>
<evidence type="ECO:0000256" key="9">
    <source>
        <dbReference type="RuleBase" id="RU003956"/>
    </source>
</evidence>
<keyword evidence="4" id="KW-0479">Metal-binding</keyword>
<evidence type="ECO:0000256" key="3">
    <source>
        <dbReference type="ARBA" id="ARBA00012925"/>
    </source>
</evidence>
<dbReference type="InterPro" id="IPR015892">
    <property type="entry name" value="Carbonic_anhydrase_CS"/>
</dbReference>
<accession>A0ABQ3QSS4</accession>
<dbReference type="Proteomes" id="UP001050808">
    <property type="component" value="Unassembled WGS sequence"/>
</dbReference>
<dbReference type="SMART" id="SM00947">
    <property type="entry name" value="Pro_CA"/>
    <property type="match status" value="1"/>
</dbReference>
<gene>
    <name evidence="10" type="ORF">Sviol_47490</name>
</gene>
<comment type="cofactor">
    <cofactor evidence="1">
        <name>Zn(2+)</name>
        <dbReference type="ChEBI" id="CHEBI:29105"/>
    </cofactor>
</comment>
<reference evidence="10" key="1">
    <citation type="submission" date="2024-05" db="EMBL/GenBank/DDBJ databases">
        <title>Whole genome shotgun sequence of Streptomyces violascens NBRC 12920.</title>
        <authorList>
            <person name="Komaki H."/>
            <person name="Tamura T."/>
        </authorList>
    </citation>
    <scope>NUCLEOTIDE SEQUENCE</scope>
    <source>
        <strain evidence="10">NBRC 12920</strain>
    </source>
</reference>
<dbReference type="PANTHER" id="PTHR11002:SF76">
    <property type="entry name" value="CARBONIC ANHYDRASE"/>
    <property type="match status" value="1"/>
</dbReference>
<evidence type="ECO:0000313" key="10">
    <source>
        <dbReference type="EMBL" id="GHI40341.1"/>
    </source>
</evidence>
<dbReference type="Pfam" id="PF00484">
    <property type="entry name" value="Pro_CA"/>
    <property type="match status" value="1"/>
</dbReference>
<dbReference type="InterPro" id="IPR036874">
    <property type="entry name" value="Carbonic_anhydrase_sf"/>
</dbReference>
<dbReference type="Gene3D" id="3.40.1050.10">
    <property type="entry name" value="Carbonic anhydrase"/>
    <property type="match status" value="1"/>
</dbReference>
<evidence type="ECO:0000256" key="6">
    <source>
        <dbReference type="ARBA" id="ARBA00023239"/>
    </source>
</evidence>
<evidence type="ECO:0000256" key="5">
    <source>
        <dbReference type="ARBA" id="ARBA00022833"/>
    </source>
</evidence>
<proteinExistence type="inferred from homology"/>
<dbReference type="PANTHER" id="PTHR11002">
    <property type="entry name" value="CARBONIC ANHYDRASE"/>
    <property type="match status" value="1"/>
</dbReference>
<evidence type="ECO:0000256" key="7">
    <source>
        <dbReference type="ARBA" id="ARBA00024993"/>
    </source>
</evidence>
<dbReference type="EMBL" id="BNDY01000017">
    <property type="protein sequence ID" value="GHI40341.1"/>
    <property type="molecule type" value="Genomic_DNA"/>
</dbReference>
<name>A0ABQ3QSS4_9ACTN</name>
<dbReference type="PROSITE" id="PS00705">
    <property type="entry name" value="PROK_CO2_ANHYDRASE_2"/>
    <property type="match status" value="1"/>
</dbReference>
<comment type="function">
    <text evidence="7">Catalyzes the reversible hydration of carbon dioxide to form bicarbonate.</text>
</comment>
<dbReference type="InterPro" id="IPR001765">
    <property type="entry name" value="Carbonic_anhydrase"/>
</dbReference>
<sequence>MKSLIDNARSFSATHVADPRHTELFQSLEAGQAPEVLFITCSDSRVVPALITGARPGELFELRTAGNIVPAYPDLDRPTGEAATIEYAVRVLGVRDVIVCGHSHCGAVGAVVRGEDLSALPAVRGWLEEAVPPHAPVRSLATASADVAEAVQAHALAQLETLRGYPCVQERTDAGVLSLHAWYYEVHTGAVRAQQAQDGGLSFKAL</sequence>
<keyword evidence="5 9" id="KW-0862">Zinc</keyword>
<dbReference type="PROSITE" id="PS00704">
    <property type="entry name" value="PROK_CO2_ANHYDRASE_1"/>
    <property type="match status" value="1"/>
</dbReference>
<evidence type="ECO:0000313" key="11">
    <source>
        <dbReference type="Proteomes" id="UP001050808"/>
    </source>
</evidence>
<comment type="function">
    <text evidence="9">Reversible hydration of carbon dioxide.</text>
</comment>
<dbReference type="SUPFAM" id="SSF53056">
    <property type="entry name" value="beta-carbonic anhydrase, cab"/>
    <property type="match status" value="1"/>
</dbReference>
<evidence type="ECO:0000256" key="1">
    <source>
        <dbReference type="ARBA" id="ARBA00001947"/>
    </source>
</evidence>